<feature type="signal peptide" evidence="1">
    <location>
        <begin position="1"/>
        <end position="20"/>
    </location>
</feature>
<feature type="chain" id="PRO_5032678127" evidence="1">
    <location>
        <begin position="21"/>
        <end position="407"/>
    </location>
</feature>
<proteinExistence type="predicted"/>
<dbReference type="Gene3D" id="2.130.10.10">
    <property type="entry name" value="YVTN repeat-like/Quinoprotein amine dehydrogenase"/>
    <property type="match status" value="1"/>
</dbReference>
<dbReference type="SUPFAM" id="SSF82171">
    <property type="entry name" value="DPP6 N-terminal domain-like"/>
    <property type="match status" value="1"/>
</dbReference>
<dbReference type="RefSeq" id="WP_221233937.1">
    <property type="nucleotide sequence ID" value="NZ_JACIFF010000011.1"/>
</dbReference>
<organism evidence="3 4">
    <name type="scientific">Neolewinella aquimaris</name>
    <dbReference type="NCBI Taxonomy" id="1835722"/>
    <lineage>
        <taxon>Bacteria</taxon>
        <taxon>Pseudomonadati</taxon>
        <taxon>Bacteroidota</taxon>
        <taxon>Saprospiria</taxon>
        <taxon>Saprospirales</taxon>
        <taxon>Lewinellaceae</taxon>
        <taxon>Neolewinella</taxon>
    </lineage>
</organism>
<dbReference type="EMBL" id="JACIFF010000011">
    <property type="protein sequence ID" value="MBB4080983.1"/>
    <property type="molecule type" value="Genomic_DNA"/>
</dbReference>
<evidence type="ECO:0000256" key="1">
    <source>
        <dbReference type="SAM" id="SignalP"/>
    </source>
</evidence>
<evidence type="ECO:0000259" key="2">
    <source>
        <dbReference type="Pfam" id="PF14583"/>
    </source>
</evidence>
<dbReference type="GO" id="GO:0045490">
    <property type="term" value="P:pectin catabolic process"/>
    <property type="evidence" value="ECO:0007669"/>
    <property type="project" value="InterPro"/>
</dbReference>
<evidence type="ECO:0000313" key="4">
    <source>
        <dbReference type="Proteomes" id="UP000576209"/>
    </source>
</evidence>
<dbReference type="InterPro" id="IPR027946">
    <property type="entry name" value="Ogl_dom"/>
</dbReference>
<keyword evidence="4" id="KW-1185">Reference proteome</keyword>
<comment type="caution">
    <text evidence="3">The sequence shown here is derived from an EMBL/GenBank/DDBJ whole genome shotgun (WGS) entry which is preliminary data.</text>
</comment>
<dbReference type="EC" id="4.2.2.6" evidence="3"/>
<keyword evidence="1" id="KW-0732">Signal</keyword>
<evidence type="ECO:0000313" key="3">
    <source>
        <dbReference type="EMBL" id="MBB4080983.1"/>
    </source>
</evidence>
<feature type="domain" description="Oligogalacturonate lyase" evidence="2">
    <location>
        <begin position="40"/>
        <end position="402"/>
    </location>
</feature>
<dbReference type="AlphaFoldDB" id="A0A840EAL4"/>
<dbReference type="Pfam" id="PF14583">
    <property type="entry name" value="Pectate_lyase22"/>
    <property type="match status" value="1"/>
</dbReference>
<dbReference type="InterPro" id="IPR015943">
    <property type="entry name" value="WD40/YVTN_repeat-like_dom_sf"/>
</dbReference>
<protein>
    <submittedName>
        <fullName evidence="3">Oligogalacturonide lyase</fullName>
        <ecNumber evidence="3">4.2.2.6</ecNumber>
    </submittedName>
</protein>
<keyword evidence="3" id="KW-0456">Lyase</keyword>
<gene>
    <name evidence="3" type="ORF">GGR28_003624</name>
</gene>
<reference evidence="3 4" key="1">
    <citation type="submission" date="2020-08" db="EMBL/GenBank/DDBJ databases">
        <title>Genomic Encyclopedia of Type Strains, Phase IV (KMG-IV): sequencing the most valuable type-strain genomes for metagenomic binning, comparative biology and taxonomic classification.</title>
        <authorList>
            <person name="Goeker M."/>
        </authorList>
    </citation>
    <scope>NUCLEOTIDE SEQUENCE [LARGE SCALE GENOMIC DNA]</scope>
    <source>
        <strain evidence="3 4">DSM 105137</strain>
    </source>
</reference>
<name>A0A840EAL4_9BACT</name>
<accession>A0A840EAL4</accession>
<sequence length="407" mass="46933">MRYILTGMLTLLLGPPGLTAQAQLPVLMTGGQSSMPPEWVDETTGHRLIRLTEAGNTRSFYFHNDPFLKSADGQDDLMVYYGDVEGVSQLFTINLGTRVPRQITSAPGRKRGEILGKKRREVFYQVQDTVFATHVDSRETRKVFVFPEDFKASITTLNADETKLAGTWASPEKDSILAKHPSKGEFFDRIFDAKLLHKLFYIDIETGELESIHAERTWLGHIQFSTTDPDLLMFCHEGPWHKVDRIWNIDIATKEVKKIHERTLHREIAGHEFWSWDGETIWYDLQIPRGETFYLAGYDVTGGAMKKYAMDRNEWSIHFNISPDQRLFAGDGGDPSQVARAEDAQYIYLFEPRGNRLQSTRLVDMQHHDYQLEPNVHFTPDQRWIVFRANFEGSSHIYAVEIEPYQK</sequence>
<dbReference type="GO" id="GO:0047487">
    <property type="term" value="F:oligogalacturonide lyase activity"/>
    <property type="evidence" value="ECO:0007669"/>
    <property type="project" value="UniProtKB-EC"/>
</dbReference>
<dbReference type="Proteomes" id="UP000576209">
    <property type="component" value="Unassembled WGS sequence"/>
</dbReference>